<keyword evidence="1" id="KW-0614">Plasmid</keyword>
<sequence length="133" mass="14669">MTCGGRAEEFGRSTHDGTTLDLRAVGIVAGARHVSGLRKLSRLRPEGARGKTSDLAKAAQNPIADMISVPFQNNFNFHVGPHDQLQDILNIQPVIPITLDRDWNLITRWITPVISQPPLTVAAGDERVQDPWR</sequence>
<dbReference type="AlphaFoldDB" id="A0A1B2EUG3"/>
<dbReference type="EMBL" id="CP016618">
    <property type="protein sequence ID" value="ANY83610.1"/>
    <property type="molecule type" value="Genomic_DNA"/>
</dbReference>
<protein>
    <submittedName>
        <fullName evidence="1">Uncharacterized protein</fullName>
    </submittedName>
</protein>
<gene>
    <name evidence="1" type="ORF">BB934_35740</name>
</gene>
<proteinExistence type="predicted"/>
<name>A0A1B2EUG3_9HYPH</name>
<organism evidence="1">
    <name type="scientific">Microvirga ossetica</name>
    <dbReference type="NCBI Taxonomy" id="1882682"/>
    <lineage>
        <taxon>Bacteria</taxon>
        <taxon>Pseudomonadati</taxon>
        <taxon>Pseudomonadota</taxon>
        <taxon>Alphaproteobacteria</taxon>
        <taxon>Hyphomicrobiales</taxon>
        <taxon>Methylobacteriaceae</taxon>
        <taxon>Microvirga</taxon>
    </lineage>
</organism>
<reference evidence="1" key="1">
    <citation type="submission" date="2016-07" db="EMBL/GenBank/DDBJ databases">
        <title>Microvirga ossetica sp. nov. a new species of rhizobia isolated from root nodules of the legume species Vicia alpestris Steven originated from North Ossetia region in the Caucasus.</title>
        <authorList>
            <person name="Safronova V.I."/>
            <person name="Kuznetsova I.G."/>
            <person name="Sazanova A.L."/>
            <person name="Belimov A."/>
            <person name="Andronov E."/>
            <person name="Osledkin Y.S."/>
            <person name="Onishchuk O.P."/>
            <person name="Kurchak O.N."/>
            <person name="Shaposhnikov A.I."/>
            <person name="Willems A."/>
            <person name="Tikhonovich I.A."/>
        </authorList>
    </citation>
    <scope>NUCLEOTIDE SEQUENCE [LARGE SCALE GENOMIC DNA]</scope>
    <source>
        <strain evidence="1">V5/3M</strain>
        <plasmid evidence="1">unnamed3</plasmid>
    </source>
</reference>
<dbReference type="OrthoDB" id="9809066at2"/>
<dbReference type="KEGG" id="moc:BB934_35740"/>
<dbReference type="RefSeq" id="WP_099514596.1">
    <property type="nucleotide sequence ID" value="NZ_CP016618.1"/>
</dbReference>
<evidence type="ECO:0000313" key="1">
    <source>
        <dbReference type="EMBL" id="ANY83610.1"/>
    </source>
</evidence>
<geneLocation type="plasmid" evidence="1">
    <name>unnamed3</name>
</geneLocation>
<accession>A0A1B2EUG3</accession>